<evidence type="ECO:0000256" key="4">
    <source>
        <dbReference type="ARBA" id="ARBA00022801"/>
    </source>
</evidence>
<evidence type="ECO:0000313" key="9">
    <source>
        <dbReference type="Proteomes" id="UP000030528"/>
    </source>
</evidence>
<evidence type="ECO:0000313" key="8">
    <source>
        <dbReference type="EMBL" id="KGX93225.1"/>
    </source>
</evidence>
<proteinExistence type="inferred from homology"/>
<keyword evidence="9" id="KW-1185">Reference proteome</keyword>
<feature type="domain" description="Endoribonuclease YicC-like C-terminal" evidence="7">
    <location>
        <begin position="174"/>
        <end position="291"/>
    </location>
</feature>
<keyword evidence="3" id="KW-0255">Endonuclease</keyword>
<name>A0A0A5GPX6_9BACI</name>
<evidence type="ECO:0000259" key="6">
    <source>
        <dbReference type="Pfam" id="PF03755"/>
    </source>
</evidence>
<dbReference type="OrthoDB" id="9771229at2"/>
<gene>
    <name evidence="8" type="ORF">N781_12510</name>
</gene>
<dbReference type="Pfam" id="PF08340">
    <property type="entry name" value="YicC-like_C"/>
    <property type="match status" value="1"/>
</dbReference>
<dbReference type="STRING" id="1385510.GCA_000425205_01268"/>
<protein>
    <recommendedName>
        <fullName evidence="10">Stress-induced protein</fullName>
    </recommendedName>
</protein>
<keyword evidence="4" id="KW-0378">Hydrolase</keyword>
<evidence type="ECO:0000256" key="3">
    <source>
        <dbReference type="ARBA" id="ARBA00022759"/>
    </source>
</evidence>
<dbReference type="Proteomes" id="UP000030528">
    <property type="component" value="Unassembled WGS sequence"/>
</dbReference>
<evidence type="ECO:0000259" key="7">
    <source>
        <dbReference type="Pfam" id="PF08340"/>
    </source>
</evidence>
<sequence>MLKSMTGYGRGVKEMDGAKVTVEIRSVNHRFFEASIKASKSILYLEDEIKQRLKSVLSRGRIDVYITIEGDFEQGNELEARFDLMDQYIKSLQIAKGRYNLVGDISIQDVTRLSSLFVVHEREEWSNFETIILESLEQAMVELVDMRRREGESIHRDFSGRLYSLGELLMDLESRREVAVEETRESIRSRLADYVKEVVQDEARLLQEVALLAEKGDIAEEITRMFSHLEQFKTLMDVNEPVGRRLDFIIQEMHREVNTIGSKANDVKIGEWTIQLKSIVEKLKEQTQNVE</sequence>
<dbReference type="InterPro" id="IPR005229">
    <property type="entry name" value="YicC/YloC-like"/>
</dbReference>
<dbReference type="AlphaFoldDB" id="A0A0A5GPX6"/>
<dbReference type="eggNOG" id="COG1561">
    <property type="taxonomic scope" value="Bacteria"/>
</dbReference>
<keyword evidence="2" id="KW-0540">Nuclease</keyword>
<dbReference type="EMBL" id="AVPE01000003">
    <property type="protein sequence ID" value="KGX93225.1"/>
    <property type="molecule type" value="Genomic_DNA"/>
</dbReference>
<dbReference type="GO" id="GO:0016787">
    <property type="term" value="F:hydrolase activity"/>
    <property type="evidence" value="ECO:0007669"/>
    <property type="project" value="UniProtKB-KW"/>
</dbReference>
<dbReference type="GO" id="GO:0004521">
    <property type="term" value="F:RNA endonuclease activity"/>
    <property type="evidence" value="ECO:0007669"/>
    <property type="project" value="InterPro"/>
</dbReference>
<dbReference type="Pfam" id="PF03755">
    <property type="entry name" value="YicC-like_N"/>
    <property type="match status" value="1"/>
</dbReference>
<dbReference type="InterPro" id="IPR013527">
    <property type="entry name" value="YicC-like_N"/>
</dbReference>
<evidence type="ECO:0008006" key="10">
    <source>
        <dbReference type="Google" id="ProtNLM"/>
    </source>
</evidence>
<evidence type="ECO:0000256" key="5">
    <source>
        <dbReference type="ARBA" id="ARBA00035648"/>
    </source>
</evidence>
<evidence type="ECO:0000256" key="1">
    <source>
        <dbReference type="ARBA" id="ARBA00001968"/>
    </source>
</evidence>
<comment type="caution">
    <text evidence="8">The sequence shown here is derived from an EMBL/GenBank/DDBJ whole genome shotgun (WGS) entry which is preliminary data.</text>
</comment>
<dbReference type="PANTHER" id="PTHR30636:SF3">
    <property type="entry name" value="UPF0701 PROTEIN YICC"/>
    <property type="match status" value="1"/>
</dbReference>
<organism evidence="8 9">
    <name type="scientific">Pontibacillus halophilus JSM 076056 = DSM 19796</name>
    <dbReference type="NCBI Taxonomy" id="1385510"/>
    <lineage>
        <taxon>Bacteria</taxon>
        <taxon>Bacillati</taxon>
        <taxon>Bacillota</taxon>
        <taxon>Bacilli</taxon>
        <taxon>Bacillales</taxon>
        <taxon>Bacillaceae</taxon>
        <taxon>Pontibacillus</taxon>
    </lineage>
</organism>
<accession>A0A0A5GPX6</accession>
<feature type="domain" description="Endoribonuclease YicC-like N-terminal" evidence="6">
    <location>
        <begin position="2"/>
        <end position="155"/>
    </location>
</feature>
<dbReference type="InterPro" id="IPR013551">
    <property type="entry name" value="YicC-like_C"/>
</dbReference>
<evidence type="ECO:0000256" key="2">
    <source>
        <dbReference type="ARBA" id="ARBA00022722"/>
    </source>
</evidence>
<dbReference type="NCBIfam" id="TIGR00255">
    <property type="entry name" value="YicC/YloC family endoribonuclease"/>
    <property type="match status" value="1"/>
</dbReference>
<dbReference type="PANTHER" id="PTHR30636">
    <property type="entry name" value="UPF0701 PROTEIN YICC"/>
    <property type="match status" value="1"/>
</dbReference>
<comment type="similarity">
    <text evidence="5">Belongs to the YicC/YloC family.</text>
</comment>
<reference evidence="8 9" key="1">
    <citation type="submission" date="2013-08" db="EMBL/GenBank/DDBJ databases">
        <authorList>
            <person name="Huang J."/>
            <person name="Wang G."/>
        </authorList>
    </citation>
    <scope>NUCLEOTIDE SEQUENCE [LARGE SCALE GENOMIC DNA]</scope>
    <source>
        <strain evidence="8 9">JSM 076056</strain>
    </source>
</reference>
<comment type="cofactor">
    <cofactor evidence="1">
        <name>a divalent metal cation</name>
        <dbReference type="ChEBI" id="CHEBI:60240"/>
    </cofactor>
</comment>